<dbReference type="OrthoDB" id="439808at2759"/>
<evidence type="ECO:0000259" key="4">
    <source>
        <dbReference type="PROSITE" id="PS50102"/>
    </source>
</evidence>
<dbReference type="InterPro" id="IPR000504">
    <property type="entry name" value="RRM_dom"/>
</dbReference>
<dbReference type="InterPro" id="IPR035979">
    <property type="entry name" value="RBD_domain_sf"/>
</dbReference>
<dbReference type="Gene3D" id="3.30.70.330">
    <property type="match status" value="2"/>
</dbReference>
<organism evidence="5 6">
    <name type="scientific">Austropuccinia psidii MF-1</name>
    <dbReference type="NCBI Taxonomy" id="1389203"/>
    <lineage>
        <taxon>Eukaryota</taxon>
        <taxon>Fungi</taxon>
        <taxon>Dikarya</taxon>
        <taxon>Basidiomycota</taxon>
        <taxon>Pucciniomycotina</taxon>
        <taxon>Pucciniomycetes</taxon>
        <taxon>Pucciniales</taxon>
        <taxon>Sphaerophragmiaceae</taxon>
        <taxon>Austropuccinia</taxon>
    </lineage>
</organism>
<accession>A0A9Q3EC84</accession>
<feature type="region of interest" description="Disordered" evidence="3">
    <location>
        <begin position="1"/>
        <end position="25"/>
    </location>
</feature>
<feature type="compositionally biased region" description="Polar residues" evidence="3">
    <location>
        <begin position="334"/>
        <end position="346"/>
    </location>
</feature>
<feature type="region of interest" description="Disordered" evidence="3">
    <location>
        <begin position="102"/>
        <end position="237"/>
    </location>
</feature>
<dbReference type="Pfam" id="PF00076">
    <property type="entry name" value="RRM_1"/>
    <property type="match status" value="2"/>
</dbReference>
<evidence type="ECO:0000256" key="2">
    <source>
        <dbReference type="PROSITE-ProRule" id="PRU00176"/>
    </source>
</evidence>
<dbReference type="SMART" id="SM00360">
    <property type="entry name" value="RRM"/>
    <property type="match status" value="2"/>
</dbReference>
<feature type="region of interest" description="Disordered" evidence="3">
    <location>
        <begin position="317"/>
        <end position="353"/>
    </location>
</feature>
<dbReference type="InterPro" id="IPR012677">
    <property type="entry name" value="Nucleotide-bd_a/b_plait_sf"/>
</dbReference>
<dbReference type="GO" id="GO:0003723">
    <property type="term" value="F:RNA binding"/>
    <property type="evidence" value="ECO:0007669"/>
    <property type="project" value="UniProtKB-UniRule"/>
</dbReference>
<reference evidence="5" key="1">
    <citation type="submission" date="2021-03" db="EMBL/GenBank/DDBJ databases">
        <title>Draft genome sequence of rust myrtle Austropuccinia psidii MF-1, a brazilian biotype.</title>
        <authorList>
            <person name="Quecine M.C."/>
            <person name="Pachon D.M.R."/>
            <person name="Bonatelli M.L."/>
            <person name="Correr F.H."/>
            <person name="Franceschini L.M."/>
            <person name="Leite T.F."/>
            <person name="Margarido G.R.A."/>
            <person name="Almeida C.A."/>
            <person name="Ferrarezi J.A."/>
            <person name="Labate C.A."/>
        </authorList>
    </citation>
    <scope>NUCLEOTIDE SEQUENCE</scope>
    <source>
        <strain evidence="5">MF-1</strain>
    </source>
</reference>
<dbReference type="Proteomes" id="UP000765509">
    <property type="component" value="Unassembled WGS sequence"/>
</dbReference>
<dbReference type="EMBL" id="AVOT02027610">
    <property type="protein sequence ID" value="MBW0519736.1"/>
    <property type="molecule type" value="Genomic_DNA"/>
</dbReference>
<feature type="domain" description="RRM" evidence="4">
    <location>
        <begin position="32"/>
        <end position="108"/>
    </location>
</feature>
<dbReference type="InterPro" id="IPR052462">
    <property type="entry name" value="SLIRP/GR-RBP-like"/>
</dbReference>
<gene>
    <name evidence="5" type="ORF">O181_059451</name>
</gene>
<feature type="compositionally biased region" description="Basic residues" evidence="3">
    <location>
        <begin position="161"/>
        <end position="179"/>
    </location>
</feature>
<dbReference type="SUPFAM" id="SSF54928">
    <property type="entry name" value="RNA-binding domain, RBD"/>
    <property type="match status" value="2"/>
</dbReference>
<evidence type="ECO:0000256" key="3">
    <source>
        <dbReference type="SAM" id="MobiDB-lite"/>
    </source>
</evidence>
<proteinExistence type="predicted"/>
<feature type="compositionally biased region" description="Basic and acidic residues" evidence="3">
    <location>
        <begin position="180"/>
        <end position="204"/>
    </location>
</feature>
<feature type="domain" description="RRM" evidence="4">
    <location>
        <begin position="238"/>
        <end position="319"/>
    </location>
</feature>
<protein>
    <recommendedName>
        <fullName evidence="4">RRM domain-containing protein</fullName>
    </recommendedName>
</protein>
<comment type="caution">
    <text evidence="5">The sequence shown here is derived from an EMBL/GenBank/DDBJ whole genome shotgun (WGS) entry which is preliminary data.</text>
</comment>
<evidence type="ECO:0000313" key="5">
    <source>
        <dbReference type="EMBL" id="MBW0519736.1"/>
    </source>
</evidence>
<dbReference type="PANTHER" id="PTHR48027">
    <property type="entry name" value="HETEROGENEOUS NUCLEAR RIBONUCLEOPROTEIN 87F-RELATED"/>
    <property type="match status" value="1"/>
</dbReference>
<dbReference type="PROSITE" id="PS50102">
    <property type="entry name" value="RRM"/>
    <property type="match status" value="2"/>
</dbReference>
<keyword evidence="6" id="KW-1185">Reference proteome</keyword>
<sequence length="353" mass="38522">MSADRKDVAPVATDDINGRRASAEETNQELGRKVFVGNLNFVTKEAQLRELFGKCGEITDIQIILRGSRSLGYGFVTFAAHEDAEKAVVATDKSEIDGRIINVEIAKPTPGTPGGPPRARRVPRPPKAHRSPSKVNGESKAADHEEQDNQTDNHITAGGPKPRRPKGRGRRFVRGKPRKPKEETNGEDHGATTDTSVHNEENSPKKTSPKSGRNRSVRRSPRGEGRRTGPPSGEPSKTLLFVANLSFGLTDEQLKDFFSAYNVISAHVVRRKFRWPSHKRSKGFGFVEFDCEESQLRALAETQGKELDGRPLHVKVAVSSGRRSAEEPNGDGQSGSDVETAQNNHTAAEAVAA</sequence>
<feature type="compositionally biased region" description="Basic residues" evidence="3">
    <location>
        <begin position="118"/>
        <end position="132"/>
    </location>
</feature>
<name>A0A9Q3EC84_9BASI</name>
<dbReference type="AlphaFoldDB" id="A0A9Q3EC84"/>
<evidence type="ECO:0000313" key="6">
    <source>
        <dbReference type="Proteomes" id="UP000765509"/>
    </source>
</evidence>
<keyword evidence="1 2" id="KW-0694">RNA-binding</keyword>
<dbReference type="CDD" id="cd00590">
    <property type="entry name" value="RRM_SF"/>
    <property type="match status" value="2"/>
</dbReference>
<evidence type="ECO:0000256" key="1">
    <source>
        <dbReference type="ARBA" id="ARBA00022884"/>
    </source>
</evidence>